<dbReference type="Pfam" id="PF01753">
    <property type="entry name" value="zf-MYND"/>
    <property type="match status" value="1"/>
</dbReference>
<proteinExistence type="predicted"/>
<name>A0A166CWK7_9AGAM</name>
<dbReference type="PROSITE" id="PS01360">
    <property type="entry name" value="ZF_MYND_1"/>
    <property type="match status" value="1"/>
</dbReference>
<reference evidence="6 7" key="1">
    <citation type="journal article" date="2016" name="Mol. Biol. Evol.">
        <title>Comparative Genomics of Early-Diverging Mushroom-Forming Fungi Provides Insights into the Origins of Lignocellulose Decay Capabilities.</title>
        <authorList>
            <person name="Nagy L.G."/>
            <person name="Riley R."/>
            <person name="Tritt A."/>
            <person name="Adam C."/>
            <person name="Daum C."/>
            <person name="Floudas D."/>
            <person name="Sun H."/>
            <person name="Yadav J.S."/>
            <person name="Pangilinan J."/>
            <person name="Larsson K.H."/>
            <person name="Matsuura K."/>
            <person name="Barry K."/>
            <person name="Labutti K."/>
            <person name="Kuo R."/>
            <person name="Ohm R.A."/>
            <person name="Bhattacharya S.S."/>
            <person name="Shirouzu T."/>
            <person name="Yoshinaga Y."/>
            <person name="Martin F.M."/>
            <person name="Grigoriev I.V."/>
            <person name="Hibbett D.S."/>
        </authorList>
    </citation>
    <scope>NUCLEOTIDE SEQUENCE [LARGE SCALE GENOMIC DNA]</scope>
    <source>
        <strain evidence="6 7">HHB10207 ss-3</strain>
    </source>
</reference>
<feature type="domain" description="MYND-type" evidence="5">
    <location>
        <begin position="673"/>
        <end position="712"/>
    </location>
</feature>
<accession>A0A166CWK7</accession>
<dbReference type="InterPro" id="IPR002893">
    <property type="entry name" value="Znf_MYND"/>
</dbReference>
<dbReference type="PROSITE" id="PS50865">
    <property type="entry name" value="ZF_MYND_2"/>
    <property type="match status" value="1"/>
</dbReference>
<keyword evidence="7" id="KW-1185">Reference proteome</keyword>
<protein>
    <recommendedName>
        <fullName evidence="5">MYND-type domain-containing protein</fullName>
    </recommendedName>
</protein>
<evidence type="ECO:0000259" key="5">
    <source>
        <dbReference type="PROSITE" id="PS50865"/>
    </source>
</evidence>
<evidence type="ECO:0000256" key="2">
    <source>
        <dbReference type="ARBA" id="ARBA00022771"/>
    </source>
</evidence>
<evidence type="ECO:0000313" key="6">
    <source>
        <dbReference type="EMBL" id="KZT37897.1"/>
    </source>
</evidence>
<gene>
    <name evidence="6" type="ORF">SISSUDRAFT_1062468</name>
</gene>
<dbReference type="EMBL" id="KV428074">
    <property type="protein sequence ID" value="KZT37897.1"/>
    <property type="molecule type" value="Genomic_DNA"/>
</dbReference>
<keyword evidence="3" id="KW-0862">Zinc</keyword>
<evidence type="ECO:0000313" key="7">
    <source>
        <dbReference type="Proteomes" id="UP000076798"/>
    </source>
</evidence>
<organism evidence="6 7">
    <name type="scientific">Sistotremastrum suecicum HHB10207 ss-3</name>
    <dbReference type="NCBI Taxonomy" id="1314776"/>
    <lineage>
        <taxon>Eukaryota</taxon>
        <taxon>Fungi</taxon>
        <taxon>Dikarya</taxon>
        <taxon>Basidiomycota</taxon>
        <taxon>Agaricomycotina</taxon>
        <taxon>Agaricomycetes</taxon>
        <taxon>Sistotremastrales</taxon>
        <taxon>Sistotremastraceae</taxon>
        <taxon>Sistotremastrum</taxon>
    </lineage>
</organism>
<dbReference type="SUPFAM" id="SSF144232">
    <property type="entry name" value="HIT/MYND zinc finger-like"/>
    <property type="match status" value="1"/>
</dbReference>
<dbReference type="OrthoDB" id="432970at2759"/>
<dbReference type="GO" id="GO:0008270">
    <property type="term" value="F:zinc ion binding"/>
    <property type="evidence" value="ECO:0007669"/>
    <property type="project" value="UniProtKB-KW"/>
</dbReference>
<evidence type="ECO:0000256" key="1">
    <source>
        <dbReference type="ARBA" id="ARBA00022723"/>
    </source>
</evidence>
<sequence>MTQTKATQGRVSRRSPRAAHTIGMSALARECEKINAPSRWHAVRDIVCRHLEISVSTTHDLKRIIKSGRCAEVVGRIAKCAREHQSPRNYRVLGGIFLLLRELTLDSVLAKEIYRQNLDDIILRVFDPDSGLHCLIAPAVHILVHLSETSPNVKVSRRLAVKGTPLTVRVLSKYTGDADTHYMLLTLLSYYVGALSGQLQSQLTPPTPKEMKALELYRAARTLTDLLGNRNPARPLEDRSLRVISHTLMWLAFYQKEAIIQLPCFTGIRTFVALILGPSVSIRCKGFLGLLNTYSSNREGDIRLCDPYFSMRVRGLPPIEEHVRIVRAESGENPDGFALDQLLQAYLKLSEERESTPLSFDPYEAGLRMVELEVNGPENELESLAYPTQRIFGTSTPTGVMFSEMERALRDQQRDYEADVLRLAAIIFAHRHGAVPDLELTLHLSERLEAANGAKKWPNHAYFYYGLIRYRSGSRYLEWGEQGLQCADCTPYLAAQIRFQMAQNKLSMAVTHLAIEPEKSEWWNTGVRYLKQMPSSISDALKYAGNGTAEGKVLQLLAAATSLLTQIQTMDDGEFDSSIAEAAKALSSQGALDYGEIAAAMSDFVTHRKIVSRSWAPLFEVMRNMDNISTEKQDFAQAWDDDEVLEDAELEKSMSKEKKYRVYEDDQPVLPQCSWCHKATMGLKKCSACEKVKYCGTGCQRLHWRHGHKPECISPEISV</sequence>
<dbReference type="Proteomes" id="UP000076798">
    <property type="component" value="Unassembled WGS sequence"/>
</dbReference>
<dbReference type="AlphaFoldDB" id="A0A166CWK7"/>
<evidence type="ECO:0000256" key="4">
    <source>
        <dbReference type="PROSITE-ProRule" id="PRU00134"/>
    </source>
</evidence>
<keyword evidence="1" id="KW-0479">Metal-binding</keyword>
<dbReference type="Gene3D" id="6.10.140.2220">
    <property type="match status" value="1"/>
</dbReference>
<dbReference type="STRING" id="1314776.A0A166CWK7"/>
<keyword evidence="2 4" id="KW-0863">Zinc-finger</keyword>
<evidence type="ECO:0000256" key="3">
    <source>
        <dbReference type="ARBA" id="ARBA00022833"/>
    </source>
</evidence>